<dbReference type="EMBL" id="GBRH01230007">
    <property type="protein sequence ID" value="JAD67888.1"/>
    <property type="molecule type" value="Transcribed_RNA"/>
</dbReference>
<accession>A0A0A9C0A5</accession>
<sequence>MLMALILSGGLSLRNFITNPVLAFPNQKRMWKTLENPHESS</sequence>
<evidence type="ECO:0000313" key="1">
    <source>
        <dbReference type="EMBL" id="JAD67888.1"/>
    </source>
</evidence>
<name>A0A0A9C0A5_ARUDO</name>
<protein>
    <submittedName>
        <fullName evidence="1">Uncharacterized protein</fullName>
    </submittedName>
</protein>
<reference evidence="1" key="2">
    <citation type="journal article" date="2015" name="Data Brief">
        <title>Shoot transcriptome of the giant reed, Arundo donax.</title>
        <authorList>
            <person name="Barrero R.A."/>
            <person name="Guerrero F.D."/>
            <person name="Moolhuijzen P."/>
            <person name="Goolsby J.A."/>
            <person name="Tidwell J."/>
            <person name="Bellgard S.E."/>
            <person name="Bellgard M.I."/>
        </authorList>
    </citation>
    <scope>NUCLEOTIDE SEQUENCE</scope>
    <source>
        <tissue evidence="1">Shoot tissue taken approximately 20 cm above the soil surface</tissue>
    </source>
</reference>
<reference evidence="1" key="1">
    <citation type="submission" date="2014-09" db="EMBL/GenBank/DDBJ databases">
        <authorList>
            <person name="Magalhaes I.L.F."/>
            <person name="Oliveira U."/>
            <person name="Santos F.R."/>
            <person name="Vidigal T.H.D.A."/>
            <person name="Brescovit A.D."/>
            <person name="Santos A.J."/>
        </authorList>
    </citation>
    <scope>NUCLEOTIDE SEQUENCE</scope>
    <source>
        <tissue evidence="1">Shoot tissue taken approximately 20 cm above the soil surface</tissue>
    </source>
</reference>
<dbReference type="AlphaFoldDB" id="A0A0A9C0A5"/>
<proteinExistence type="predicted"/>
<organism evidence="1">
    <name type="scientific">Arundo donax</name>
    <name type="common">Giant reed</name>
    <name type="synonym">Donax arundinaceus</name>
    <dbReference type="NCBI Taxonomy" id="35708"/>
    <lineage>
        <taxon>Eukaryota</taxon>
        <taxon>Viridiplantae</taxon>
        <taxon>Streptophyta</taxon>
        <taxon>Embryophyta</taxon>
        <taxon>Tracheophyta</taxon>
        <taxon>Spermatophyta</taxon>
        <taxon>Magnoliopsida</taxon>
        <taxon>Liliopsida</taxon>
        <taxon>Poales</taxon>
        <taxon>Poaceae</taxon>
        <taxon>PACMAD clade</taxon>
        <taxon>Arundinoideae</taxon>
        <taxon>Arundineae</taxon>
        <taxon>Arundo</taxon>
    </lineage>
</organism>